<evidence type="ECO:0000259" key="2">
    <source>
        <dbReference type="Pfam" id="PF04149"/>
    </source>
</evidence>
<reference evidence="4" key="1">
    <citation type="journal article" date="2019" name="Int. J. Syst. Evol. Microbiol.">
        <title>The Global Catalogue of Microorganisms (GCM) 10K type strain sequencing project: providing services to taxonomists for standard genome sequencing and annotation.</title>
        <authorList>
            <consortium name="The Broad Institute Genomics Platform"/>
            <consortium name="The Broad Institute Genome Sequencing Center for Infectious Disease"/>
            <person name="Wu L."/>
            <person name="Ma J."/>
        </authorList>
    </citation>
    <scope>NUCLEOTIDE SEQUENCE [LARGE SCALE GENOMIC DNA]</scope>
    <source>
        <strain evidence="4">JCM 18304</strain>
    </source>
</reference>
<feature type="domain" description="DUF397" evidence="2">
    <location>
        <begin position="6"/>
        <end position="58"/>
    </location>
</feature>
<evidence type="ECO:0000256" key="1">
    <source>
        <dbReference type="SAM" id="MobiDB-lite"/>
    </source>
</evidence>
<dbReference type="InterPro" id="IPR007278">
    <property type="entry name" value="DUF397"/>
</dbReference>
<dbReference type="EMBL" id="BAABJQ010000016">
    <property type="protein sequence ID" value="GAA5191616.1"/>
    <property type="molecule type" value="Genomic_DNA"/>
</dbReference>
<accession>A0ABP9S6T9</accession>
<evidence type="ECO:0000313" key="3">
    <source>
        <dbReference type="EMBL" id="GAA5191616.1"/>
    </source>
</evidence>
<name>A0ABP9S6T9_9ACTN</name>
<proteinExistence type="predicted"/>
<feature type="region of interest" description="Disordered" evidence="1">
    <location>
        <begin position="1"/>
        <end position="25"/>
    </location>
</feature>
<dbReference type="Pfam" id="PF04149">
    <property type="entry name" value="DUF397"/>
    <property type="match status" value="1"/>
</dbReference>
<comment type="caution">
    <text evidence="3">The sequence shown here is derived from an EMBL/GenBank/DDBJ whole genome shotgun (WGS) entry which is preliminary data.</text>
</comment>
<sequence>MSVLDARWRKSSHSSTNGSCVEVRRTAGAVEVRDTKDRSGPVLSFDQYSWHRFIDAVRAGNFDD</sequence>
<organism evidence="3 4">
    <name type="scientific">Rugosimonospora acidiphila</name>
    <dbReference type="NCBI Taxonomy" id="556531"/>
    <lineage>
        <taxon>Bacteria</taxon>
        <taxon>Bacillati</taxon>
        <taxon>Actinomycetota</taxon>
        <taxon>Actinomycetes</taxon>
        <taxon>Micromonosporales</taxon>
        <taxon>Micromonosporaceae</taxon>
        <taxon>Rugosimonospora</taxon>
    </lineage>
</organism>
<protein>
    <submittedName>
        <fullName evidence="3">DUF397 domain-containing protein</fullName>
    </submittedName>
</protein>
<keyword evidence="4" id="KW-1185">Reference proteome</keyword>
<gene>
    <name evidence="3" type="ORF">GCM10023322_49370</name>
</gene>
<dbReference type="Proteomes" id="UP001501570">
    <property type="component" value="Unassembled WGS sequence"/>
</dbReference>
<evidence type="ECO:0000313" key="4">
    <source>
        <dbReference type="Proteomes" id="UP001501570"/>
    </source>
</evidence>
<dbReference type="RefSeq" id="WP_345633282.1">
    <property type="nucleotide sequence ID" value="NZ_BAABJQ010000016.1"/>
</dbReference>